<gene>
    <name evidence="2" type="ORF">Taro_013299</name>
</gene>
<dbReference type="PANTHER" id="PTHR33834:SF4">
    <property type="entry name" value="SIGNALING PEPTIDE TAXIMIN 2"/>
    <property type="match status" value="1"/>
</dbReference>
<dbReference type="AlphaFoldDB" id="A0A843UG11"/>
<keyword evidence="3" id="KW-1185">Reference proteome</keyword>
<keyword evidence="1" id="KW-0812">Transmembrane</keyword>
<accession>A0A843UG11</accession>
<evidence type="ECO:0000313" key="3">
    <source>
        <dbReference type="Proteomes" id="UP000652761"/>
    </source>
</evidence>
<organism evidence="2 3">
    <name type="scientific">Colocasia esculenta</name>
    <name type="common">Wild taro</name>
    <name type="synonym">Arum esculentum</name>
    <dbReference type="NCBI Taxonomy" id="4460"/>
    <lineage>
        <taxon>Eukaryota</taxon>
        <taxon>Viridiplantae</taxon>
        <taxon>Streptophyta</taxon>
        <taxon>Embryophyta</taxon>
        <taxon>Tracheophyta</taxon>
        <taxon>Spermatophyta</taxon>
        <taxon>Magnoliopsida</taxon>
        <taxon>Liliopsida</taxon>
        <taxon>Araceae</taxon>
        <taxon>Aroideae</taxon>
        <taxon>Colocasieae</taxon>
        <taxon>Colocasia</taxon>
    </lineage>
</organism>
<comment type="caution">
    <text evidence="2">The sequence shown here is derived from an EMBL/GenBank/DDBJ whole genome shotgun (WGS) entry which is preliminary data.</text>
</comment>
<name>A0A843UG11_COLES</name>
<dbReference type="SMR" id="A0A843UG11"/>
<reference evidence="2" key="1">
    <citation type="submission" date="2017-07" db="EMBL/GenBank/DDBJ databases">
        <title>Taro Niue Genome Assembly and Annotation.</title>
        <authorList>
            <person name="Atibalentja N."/>
            <person name="Keating K."/>
            <person name="Fields C.J."/>
        </authorList>
    </citation>
    <scope>NUCLEOTIDE SEQUENCE</scope>
    <source>
        <strain evidence="2">Niue_2</strain>
        <tissue evidence="2">Leaf</tissue>
    </source>
</reference>
<dbReference type="EMBL" id="NMUH01000529">
    <property type="protein sequence ID" value="MQL80840.1"/>
    <property type="molecule type" value="Genomic_DNA"/>
</dbReference>
<keyword evidence="1" id="KW-1133">Transmembrane helix</keyword>
<dbReference type="PANTHER" id="PTHR33834">
    <property type="entry name" value="SIGNALING PEPTIDE TAXIMIN 2"/>
    <property type="match status" value="1"/>
</dbReference>
<feature type="transmembrane region" description="Helical" evidence="1">
    <location>
        <begin position="36"/>
        <end position="59"/>
    </location>
</feature>
<feature type="transmembrane region" description="Helical" evidence="1">
    <location>
        <begin position="9"/>
        <end position="30"/>
    </location>
</feature>
<evidence type="ECO:0000313" key="2">
    <source>
        <dbReference type="EMBL" id="MQL80840.1"/>
    </source>
</evidence>
<evidence type="ECO:0000256" key="1">
    <source>
        <dbReference type="SAM" id="Phobius"/>
    </source>
</evidence>
<proteinExistence type="predicted"/>
<keyword evidence="1" id="KW-0472">Membrane</keyword>
<dbReference type="OrthoDB" id="1921758at2759"/>
<dbReference type="InterPro" id="IPR055283">
    <property type="entry name" value="TAXIMIN_1/2"/>
</dbReference>
<dbReference type="Proteomes" id="UP000652761">
    <property type="component" value="Unassembled WGS sequence"/>
</dbReference>
<protein>
    <submittedName>
        <fullName evidence="2">Uncharacterized protein</fullName>
    </submittedName>
</protein>
<sequence>MGAEECRPLGFLIGLPFAVVALFLSLIGAVVWILGTVLSCLCPCCICCAGLANLAVSLIKLPIKVIRWFTHQIPC</sequence>